<accession>A0ABV9CAP0</accession>
<reference evidence="2" key="1">
    <citation type="journal article" date="2019" name="Int. J. Syst. Evol. Microbiol.">
        <title>The Global Catalogue of Microorganisms (GCM) 10K type strain sequencing project: providing services to taxonomists for standard genome sequencing and annotation.</title>
        <authorList>
            <consortium name="The Broad Institute Genomics Platform"/>
            <consortium name="The Broad Institute Genome Sequencing Center for Infectious Disease"/>
            <person name="Wu L."/>
            <person name="Ma J."/>
        </authorList>
    </citation>
    <scope>NUCLEOTIDE SEQUENCE [LARGE SCALE GENOMIC DNA]</scope>
    <source>
        <strain evidence="2">CGMCC 4.7132</strain>
    </source>
</reference>
<dbReference type="InterPro" id="IPR036086">
    <property type="entry name" value="ParB/Sulfiredoxin_sf"/>
</dbReference>
<dbReference type="SUPFAM" id="SSF110849">
    <property type="entry name" value="ParB/Sulfiredoxin"/>
    <property type="match status" value="1"/>
</dbReference>
<dbReference type="EMBL" id="JBHSFP010000002">
    <property type="protein sequence ID" value="MFC4530084.1"/>
    <property type="molecule type" value="Genomic_DNA"/>
</dbReference>
<name>A0ABV9CAP0_9ACTN</name>
<evidence type="ECO:0000313" key="2">
    <source>
        <dbReference type="Proteomes" id="UP001596004"/>
    </source>
</evidence>
<proteinExistence type="predicted"/>
<protein>
    <submittedName>
        <fullName evidence="1">DUF6551 family protein</fullName>
    </submittedName>
</protein>
<dbReference type="Proteomes" id="UP001596004">
    <property type="component" value="Unassembled WGS sequence"/>
</dbReference>
<dbReference type="CDD" id="cd16387">
    <property type="entry name" value="ParB_N_Srx"/>
    <property type="match status" value="1"/>
</dbReference>
<evidence type="ECO:0000313" key="1">
    <source>
        <dbReference type="EMBL" id="MFC4530084.1"/>
    </source>
</evidence>
<organism evidence="1 2">
    <name type="scientific">Sphaerisporangium dianthi</name>
    <dbReference type="NCBI Taxonomy" id="1436120"/>
    <lineage>
        <taxon>Bacteria</taxon>
        <taxon>Bacillati</taxon>
        <taxon>Actinomycetota</taxon>
        <taxon>Actinomycetes</taxon>
        <taxon>Streptosporangiales</taxon>
        <taxon>Streptosporangiaceae</taxon>
        <taxon>Sphaerisporangium</taxon>
    </lineage>
</organism>
<gene>
    <name evidence="1" type="ORF">ACFO60_04855</name>
</gene>
<dbReference type="RefSeq" id="WP_380837439.1">
    <property type="nucleotide sequence ID" value="NZ_JBHSFP010000002.1"/>
</dbReference>
<comment type="caution">
    <text evidence="1">The sequence shown here is derived from an EMBL/GenBank/DDBJ whole genome shotgun (WGS) entry which is preliminary data.</text>
</comment>
<dbReference type="Pfam" id="PF20188">
    <property type="entry name" value="DUF6551"/>
    <property type="match status" value="1"/>
</dbReference>
<dbReference type="Gene3D" id="3.90.1530.10">
    <property type="entry name" value="Conserved hypothetical protein from pyrococcus furiosus pfu- 392566-001, ParB domain"/>
    <property type="match status" value="1"/>
</dbReference>
<sequence length="270" mass="29645">MAKSRFQYVLPEHRVDYGVEVEIDSLKIDDDAQRGLNSKRAKNIADGMIVDALGSIVVSEREDGNRYVVDGMHRTEACKLKGLRTIKAEIHYGLNQQQEATLFLIKNRESAKVSTLDEYKVGLTAGDTLCVNVDRVLKHHSLGLGSSSTNSVGAVSAVLRIARQHSPEILDRTLTVVEAAWGRDKESWDGVILGGVAMFLGRHGSDVDDDELAKKMLKRGLAARWRSEALTRASNGGYNNSGTGSRESQCYQMVIEAWNKGRTAANRIGS</sequence>
<dbReference type="InterPro" id="IPR046681">
    <property type="entry name" value="DUF6551"/>
</dbReference>
<keyword evidence="2" id="KW-1185">Reference proteome</keyword>